<feature type="transmembrane region" description="Helical" evidence="1">
    <location>
        <begin position="7"/>
        <end position="27"/>
    </location>
</feature>
<organism evidence="2 3">
    <name type="scientific">Ridgeia piscesae</name>
    <name type="common">Tubeworm</name>
    <dbReference type="NCBI Taxonomy" id="27915"/>
    <lineage>
        <taxon>Eukaryota</taxon>
        <taxon>Metazoa</taxon>
        <taxon>Spiralia</taxon>
        <taxon>Lophotrochozoa</taxon>
        <taxon>Annelida</taxon>
        <taxon>Polychaeta</taxon>
        <taxon>Sedentaria</taxon>
        <taxon>Canalipalpata</taxon>
        <taxon>Sabellida</taxon>
        <taxon>Siboglinidae</taxon>
        <taxon>Ridgeia</taxon>
    </lineage>
</organism>
<name>A0AAD9NX07_RIDPI</name>
<proteinExistence type="predicted"/>
<reference evidence="2" key="1">
    <citation type="journal article" date="2023" name="Mol. Biol. Evol.">
        <title>Third-Generation Sequencing Reveals the Adaptive Role of the Epigenome in Three Deep-Sea Polychaetes.</title>
        <authorList>
            <person name="Perez M."/>
            <person name="Aroh O."/>
            <person name="Sun Y."/>
            <person name="Lan Y."/>
            <person name="Juniper S.K."/>
            <person name="Young C.R."/>
            <person name="Angers B."/>
            <person name="Qian P.Y."/>
        </authorList>
    </citation>
    <scope>NUCLEOTIDE SEQUENCE</scope>
    <source>
        <strain evidence="2">R07B-5</strain>
    </source>
</reference>
<evidence type="ECO:0000256" key="1">
    <source>
        <dbReference type="SAM" id="Phobius"/>
    </source>
</evidence>
<dbReference type="Proteomes" id="UP001209878">
    <property type="component" value="Unassembled WGS sequence"/>
</dbReference>
<keyword evidence="3" id="KW-1185">Reference proteome</keyword>
<evidence type="ECO:0000313" key="3">
    <source>
        <dbReference type="Proteomes" id="UP001209878"/>
    </source>
</evidence>
<gene>
    <name evidence="2" type="ORF">NP493_286g02072</name>
</gene>
<accession>A0AAD9NX07</accession>
<keyword evidence="1" id="KW-0812">Transmembrane</keyword>
<comment type="caution">
    <text evidence="2">The sequence shown here is derived from an EMBL/GenBank/DDBJ whole genome shotgun (WGS) entry which is preliminary data.</text>
</comment>
<protein>
    <submittedName>
        <fullName evidence="2">Uncharacterized protein</fullName>
    </submittedName>
</protein>
<dbReference type="AlphaFoldDB" id="A0AAD9NX07"/>
<keyword evidence="1" id="KW-0472">Membrane</keyword>
<dbReference type="EMBL" id="JAODUO010000286">
    <property type="protein sequence ID" value="KAK2184020.1"/>
    <property type="molecule type" value="Genomic_DNA"/>
</dbReference>
<evidence type="ECO:0000313" key="2">
    <source>
        <dbReference type="EMBL" id="KAK2184020.1"/>
    </source>
</evidence>
<sequence length="111" mass="13037">MRQWKTLLLHFHNLPTVAILHLSWISIYSQNILLRSVFIITNHYMLIIIIINCRNNNGLYIKSNTPQQLRISLKIANPRANNFWCKMSADKPAQACGTSRRRSTLVRYRKT</sequence>
<keyword evidence="1" id="KW-1133">Transmembrane helix</keyword>
<feature type="transmembrane region" description="Helical" evidence="1">
    <location>
        <begin position="33"/>
        <end position="53"/>
    </location>
</feature>